<dbReference type="InterPro" id="IPR036397">
    <property type="entry name" value="RNaseH_sf"/>
</dbReference>
<dbReference type="SUPFAM" id="SSF46689">
    <property type="entry name" value="Homeodomain-like"/>
    <property type="match status" value="1"/>
</dbReference>
<accession>A0A9D7E1G0</accession>
<comment type="similarity">
    <text evidence="1">Belongs to the transposase IS21/IS408/IS1162 family.</text>
</comment>
<dbReference type="SUPFAM" id="SSF53098">
    <property type="entry name" value="Ribonuclease H-like"/>
    <property type="match status" value="1"/>
</dbReference>
<gene>
    <name evidence="4" type="ORF">IPH26_17780</name>
</gene>
<dbReference type="InterPro" id="IPR012337">
    <property type="entry name" value="RNaseH-like_sf"/>
</dbReference>
<name>A0A9D7E1G0_9PROT</name>
<organism evidence="4 5">
    <name type="scientific">Candidatus Methylophosphatis roskildensis</name>
    <dbReference type="NCBI Taxonomy" id="2899263"/>
    <lineage>
        <taxon>Bacteria</taxon>
        <taxon>Pseudomonadati</taxon>
        <taxon>Pseudomonadota</taxon>
        <taxon>Betaproteobacteria</taxon>
        <taxon>Nitrosomonadales</taxon>
        <taxon>Sterolibacteriaceae</taxon>
        <taxon>Candidatus Methylophosphatis</taxon>
    </lineage>
</organism>
<dbReference type="EMBL" id="JADJEV010000004">
    <property type="protein sequence ID" value="MBK6974701.1"/>
    <property type="molecule type" value="Genomic_DNA"/>
</dbReference>
<feature type="domain" description="Integrase catalytic" evidence="3">
    <location>
        <begin position="108"/>
        <end position="281"/>
    </location>
</feature>
<feature type="region of interest" description="Disordered" evidence="2">
    <location>
        <begin position="352"/>
        <end position="371"/>
    </location>
</feature>
<evidence type="ECO:0000313" key="5">
    <source>
        <dbReference type="Proteomes" id="UP000807785"/>
    </source>
</evidence>
<dbReference type="PROSITE" id="PS50994">
    <property type="entry name" value="INTEGRASE"/>
    <property type="match status" value="1"/>
</dbReference>
<protein>
    <submittedName>
        <fullName evidence="4">DDE-type integrase/transposase/recombinase</fullName>
    </submittedName>
</protein>
<dbReference type="GO" id="GO:0015074">
    <property type="term" value="P:DNA integration"/>
    <property type="evidence" value="ECO:0007669"/>
    <property type="project" value="InterPro"/>
</dbReference>
<evidence type="ECO:0000313" key="4">
    <source>
        <dbReference type="EMBL" id="MBK6974701.1"/>
    </source>
</evidence>
<dbReference type="Gene3D" id="3.30.420.10">
    <property type="entry name" value="Ribonuclease H-like superfamily/Ribonuclease H"/>
    <property type="match status" value="1"/>
</dbReference>
<feature type="compositionally biased region" description="Basic and acidic residues" evidence="2">
    <location>
        <begin position="352"/>
        <end position="363"/>
    </location>
</feature>
<dbReference type="Proteomes" id="UP000807785">
    <property type="component" value="Unassembled WGS sequence"/>
</dbReference>
<dbReference type="Pfam" id="PF22483">
    <property type="entry name" value="Mu-transpos_C_2"/>
    <property type="match status" value="1"/>
</dbReference>
<evidence type="ECO:0000256" key="1">
    <source>
        <dbReference type="ARBA" id="ARBA00009277"/>
    </source>
</evidence>
<proteinExistence type="inferred from homology"/>
<dbReference type="GO" id="GO:0003676">
    <property type="term" value="F:nucleic acid binding"/>
    <property type="evidence" value="ECO:0007669"/>
    <property type="project" value="InterPro"/>
</dbReference>
<dbReference type="InterPro" id="IPR001584">
    <property type="entry name" value="Integrase_cat-core"/>
</dbReference>
<dbReference type="PANTHER" id="PTHR35004">
    <property type="entry name" value="TRANSPOSASE RV3428C-RELATED"/>
    <property type="match status" value="1"/>
</dbReference>
<comment type="caution">
    <text evidence="4">The sequence shown here is derived from an EMBL/GenBank/DDBJ whole genome shotgun (WGS) entry which is preliminary data.</text>
</comment>
<dbReference type="InterPro" id="IPR009057">
    <property type="entry name" value="Homeodomain-like_sf"/>
</dbReference>
<evidence type="ECO:0000259" key="3">
    <source>
        <dbReference type="PROSITE" id="PS50994"/>
    </source>
</evidence>
<evidence type="ECO:0000256" key="2">
    <source>
        <dbReference type="SAM" id="MobiDB-lite"/>
    </source>
</evidence>
<dbReference type="AlphaFoldDB" id="A0A9D7E1G0"/>
<dbReference type="InterPro" id="IPR054353">
    <property type="entry name" value="IstA-like_C"/>
</dbReference>
<sequence>MTPSPIRDAARTLQTQGLSLREISRALKLSRNTVRRILRAPLQAGDEPAEHGLTLSYLQSAFERAQGNVVRVQQLLAAEYDLILSYSTLTRWVREAGLRAPPARAGEYNFGPGEEMQHDTSAHRVRLAEKNVTAQCAGLVLAYSRRLFIQYYPRYSRFEAKQFLLEAACFMQGSCPICLIDNTSVMLACGAGENAVMAPEMAAFARTLGFEFRAHRVGNPDRKGRIERNFFFVQTNFLPGRSFTDFDDLNRQALAWCKEVANANPKRVLGMSPEAAYVIEKPYLQSLPSALPPIYEVLDRVVDLNGYVSLESNRYSVPERLLGQRVAVSKHPAQVHIHHRGRAVATHPRLIGQRDARSTDPTHHPTPTRARRTPAIEAQLLTDSPELQAYARALKQRGRGRAGRALRRLLDLQRTYPRAPFLAAVGQAAHFGLYDLGRLEKLILQQVAGNFFALNDDA</sequence>
<reference evidence="4" key="1">
    <citation type="submission" date="2020-10" db="EMBL/GenBank/DDBJ databases">
        <title>Connecting structure to function with the recovery of over 1000 high-quality activated sludge metagenome-assembled genomes encoding full-length rRNA genes using long-read sequencing.</title>
        <authorList>
            <person name="Singleton C.M."/>
            <person name="Petriglieri F."/>
            <person name="Kristensen J.M."/>
            <person name="Kirkegaard R.H."/>
            <person name="Michaelsen T.Y."/>
            <person name="Andersen M.H."/>
            <person name="Karst S.M."/>
            <person name="Dueholm M.S."/>
            <person name="Nielsen P.H."/>
            <person name="Albertsen M."/>
        </authorList>
    </citation>
    <scope>NUCLEOTIDE SEQUENCE</scope>
    <source>
        <strain evidence="4">Bjer_18-Q3-R1-45_BAT3C.347</strain>
    </source>
</reference>
<dbReference type="Gene3D" id="1.10.10.60">
    <property type="entry name" value="Homeodomain-like"/>
    <property type="match status" value="1"/>
</dbReference>